<gene>
    <name evidence="5" type="ORF">ARMSODRAFT_194003</name>
</gene>
<keyword evidence="6" id="KW-1185">Reference proteome</keyword>
<evidence type="ECO:0000256" key="1">
    <source>
        <dbReference type="ARBA" id="ARBA00022741"/>
    </source>
</evidence>
<reference evidence="6" key="1">
    <citation type="journal article" date="2017" name="Nat. Ecol. Evol.">
        <title>Genome expansion and lineage-specific genetic innovations in the forest pathogenic fungi Armillaria.</title>
        <authorList>
            <person name="Sipos G."/>
            <person name="Prasanna A.N."/>
            <person name="Walter M.C."/>
            <person name="O'Connor E."/>
            <person name="Balint B."/>
            <person name="Krizsan K."/>
            <person name="Kiss B."/>
            <person name="Hess J."/>
            <person name="Varga T."/>
            <person name="Slot J."/>
            <person name="Riley R."/>
            <person name="Boka B."/>
            <person name="Rigling D."/>
            <person name="Barry K."/>
            <person name="Lee J."/>
            <person name="Mihaltcheva S."/>
            <person name="LaButti K."/>
            <person name="Lipzen A."/>
            <person name="Waldron R."/>
            <person name="Moloney N.M."/>
            <person name="Sperisen C."/>
            <person name="Kredics L."/>
            <person name="Vagvoelgyi C."/>
            <person name="Patrignani A."/>
            <person name="Fitzpatrick D."/>
            <person name="Nagy I."/>
            <person name="Doyle S."/>
            <person name="Anderson J.B."/>
            <person name="Grigoriev I.V."/>
            <person name="Gueldener U."/>
            <person name="Muensterkoetter M."/>
            <person name="Nagy L.G."/>
        </authorList>
    </citation>
    <scope>NUCLEOTIDE SEQUENCE [LARGE SCALE GENOMIC DNA]</scope>
    <source>
        <strain evidence="6">28-4</strain>
    </source>
</reference>
<sequence>MTQFVKADGAAQEILTEEANNVRGSNLRDLLPFGFGIHHAGKIIPCWRSHLRMNLSFSCVLRRTSFERQSSSLKGTQIYNLEKGCRVELSLQDVLEMLGLTGRPQYDTYSEGIIIANHSKLQCYLSLLN</sequence>
<keyword evidence="3" id="KW-0347">Helicase</keyword>
<dbReference type="GO" id="GO:0005524">
    <property type="term" value="F:ATP binding"/>
    <property type="evidence" value="ECO:0007669"/>
    <property type="project" value="UniProtKB-KW"/>
</dbReference>
<dbReference type="AlphaFoldDB" id="A0A2H3BS00"/>
<keyword evidence="1" id="KW-0547">Nucleotide-binding</keyword>
<dbReference type="GO" id="GO:0005634">
    <property type="term" value="C:nucleus"/>
    <property type="evidence" value="ECO:0007669"/>
    <property type="project" value="TreeGrafter"/>
</dbReference>
<dbReference type="STRING" id="1076256.A0A2H3BS00"/>
<dbReference type="Gene3D" id="3.40.50.300">
    <property type="entry name" value="P-loop containing nucleotide triphosphate hydrolases"/>
    <property type="match status" value="1"/>
</dbReference>
<name>A0A2H3BS00_9AGAR</name>
<evidence type="ECO:0000256" key="2">
    <source>
        <dbReference type="ARBA" id="ARBA00022801"/>
    </source>
</evidence>
<dbReference type="InterPro" id="IPR027417">
    <property type="entry name" value="P-loop_NTPase"/>
</dbReference>
<keyword evidence="2" id="KW-0378">Hydrolase</keyword>
<dbReference type="GO" id="GO:0016787">
    <property type="term" value="F:hydrolase activity"/>
    <property type="evidence" value="ECO:0007669"/>
    <property type="project" value="UniProtKB-KW"/>
</dbReference>
<accession>A0A2H3BS00</accession>
<dbReference type="InterPro" id="IPR050474">
    <property type="entry name" value="Hel308_SKI2-like"/>
</dbReference>
<evidence type="ECO:0000256" key="3">
    <source>
        <dbReference type="ARBA" id="ARBA00022806"/>
    </source>
</evidence>
<evidence type="ECO:0000313" key="6">
    <source>
        <dbReference type="Proteomes" id="UP000218334"/>
    </source>
</evidence>
<evidence type="ECO:0000256" key="4">
    <source>
        <dbReference type="ARBA" id="ARBA00022840"/>
    </source>
</evidence>
<proteinExistence type="predicted"/>
<dbReference type="PANTHER" id="PTHR47961">
    <property type="entry name" value="DNA POLYMERASE THETA, PUTATIVE (AFU_ORTHOLOGUE AFUA_1G05260)-RELATED"/>
    <property type="match status" value="1"/>
</dbReference>
<dbReference type="Proteomes" id="UP000218334">
    <property type="component" value="Unassembled WGS sequence"/>
</dbReference>
<protein>
    <submittedName>
        <fullName evidence="5">Uncharacterized protein</fullName>
    </submittedName>
</protein>
<evidence type="ECO:0000313" key="5">
    <source>
        <dbReference type="EMBL" id="PBK68808.1"/>
    </source>
</evidence>
<keyword evidence="4" id="KW-0067">ATP-binding</keyword>
<dbReference type="PANTHER" id="PTHR47961:SF4">
    <property type="entry name" value="ACTIVATING SIGNAL COINTEGRATOR 1 COMPLEX SUBUNIT 3"/>
    <property type="match status" value="1"/>
</dbReference>
<dbReference type="EMBL" id="KZ293431">
    <property type="protein sequence ID" value="PBK68808.1"/>
    <property type="molecule type" value="Genomic_DNA"/>
</dbReference>
<organism evidence="5 6">
    <name type="scientific">Armillaria solidipes</name>
    <dbReference type="NCBI Taxonomy" id="1076256"/>
    <lineage>
        <taxon>Eukaryota</taxon>
        <taxon>Fungi</taxon>
        <taxon>Dikarya</taxon>
        <taxon>Basidiomycota</taxon>
        <taxon>Agaricomycotina</taxon>
        <taxon>Agaricomycetes</taxon>
        <taxon>Agaricomycetidae</taxon>
        <taxon>Agaricales</taxon>
        <taxon>Marasmiineae</taxon>
        <taxon>Physalacriaceae</taxon>
        <taxon>Armillaria</taxon>
    </lineage>
</organism>
<dbReference type="GO" id="GO:0004386">
    <property type="term" value="F:helicase activity"/>
    <property type="evidence" value="ECO:0007669"/>
    <property type="project" value="UniProtKB-KW"/>
</dbReference>